<evidence type="ECO:0000313" key="2">
    <source>
        <dbReference type="EMBL" id="AUI09701.1"/>
    </source>
</evidence>
<protein>
    <recommendedName>
        <fullName evidence="1">DUF4062 domain-containing protein</fullName>
    </recommendedName>
</protein>
<feature type="domain" description="DUF4062" evidence="1">
    <location>
        <begin position="2"/>
        <end position="83"/>
    </location>
</feature>
<proteinExistence type="predicted"/>
<dbReference type="InterPro" id="IPR025139">
    <property type="entry name" value="DUF4062"/>
</dbReference>
<evidence type="ECO:0000313" key="3">
    <source>
        <dbReference type="Proteomes" id="UP000234414"/>
    </source>
</evidence>
<dbReference type="EMBL" id="CP025298">
    <property type="protein sequence ID" value="AUI09701.1"/>
    <property type="molecule type" value="Genomic_DNA"/>
</dbReference>
<sequence length="373" mass="40456">MKVFISSLISGMEAERAAVKRAVERLGHAPIMAEDFGARPSSPQVACLGGVRESDLVILILGPRYGVPQAGGVSATHEEILEARNRKPILVFLLAGAEPEDSQVALINEVGGWEGGLFRQEFVSPEDLEDKVTRAIHRHELAHAVAPLNPEELKARATRLLPALERGYGANTLQLAIASGPVSAILRPAEMEAPSLIAEMQQSALFGSHPIFDRAAGSRSRLEGEALVVDQDDGHRSGASVRLWPNGDLLISLPVPPPARGMGLPVVLEEDVASKLASAVGYAAWLLSRIDPTERITHIVPAVRLSGDGGGAWRTRAEHDVSPNSGQFPWRQGEHEEPVFLAPAHQVRQVLSMDARRVIEDFVVLLRRRWNQD</sequence>
<evidence type="ECO:0000259" key="1">
    <source>
        <dbReference type="Pfam" id="PF13271"/>
    </source>
</evidence>
<name>A0AAD0C0A8_STEMA</name>
<dbReference type="AlphaFoldDB" id="A0AAD0C0A8"/>
<organism evidence="2 3">
    <name type="scientific">Stenotrophomonas maltophilia</name>
    <name type="common">Pseudomonas maltophilia</name>
    <name type="synonym">Xanthomonas maltophilia</name>
    <dbReference type="NCBI Taxonomy" id="40324"/>
    <lineage>
        <taxon>Bacteria</taxon>
        <taxon>Pseudomonadati</taxon>
        <taxon>Pseudomonadota</taxon>
        <taxon>Gammaproteobacteria</taxon>
        <taxon>Lysobacterales</taxon>
        <taxon>Lysobacteraceae</taxon>
        <taxon>Stenotrophomonas</taxon>
        <taxon>Stenotrophomonas maltophilia group</taxon>
    </lineage>
</organism>
<gene>
    <name evidence="2" type="ORF">SmaCSM2_04655</name>
</gene>
<dbReference type="Pfam" id="PF13271">
    <property type="entry name" value="DUF4062"/>
    <property type="match status" value="1"/>
</dbReference>
<reference evidence="2 3" key="1">
    <citation type="submission" date="2017-12" db="EMBL/GenBank/DDBJ databases">
        <title>Complete Genome Sequence of Stenotrophomonas maltophilia CSM2.</title>
        <authorList>
            <person name="Castro-Jaimes S."/>
            <person name="Lopez-Leal G."/>
            <person name="Barberena Jonas C."/>
            <person name="Bustos P."/>
            <person name="Perez-Oseguera A."/>
            <person name="Cevallos M.A."/>
        </authorList>
    </citation>
    <scope>NUCLEOTIDE SEQUENCE [LARGE SCALE GENOMIC DNA]</scope>
    <source>
        <strain evidence="2 3">CSM2</strain>
    </source>
</reference>
<accession>A0AAD0C0A8</accession>
<dbReference type="Proteomes" id="UP000234414">
    <property type="component" value="Chromosome"/>
</dbReference>